<protein>
    <submittedName>
        <fullName evidence="2">DUF2382 domain-containing protein</fullName>
    </submittedName>
</protein>
<name>A0ABX0NKA7_9BURK</name>
<reference evidence="2 3" key="1">
    <citation type="submission" date="2019-10" db="EMBL/GenBank/DDBJ databases">
        <title>Taxonomy of Antarctic Massilia spp.: description of Massilia rubra sp. nov., Massilia aquatica sp. nov., Massilia mucilaginosa sp. nov., Massilia frigida sp. nov. isolated from streams, lakes and regoliths.</title>
        <authorList>
            <person name="Holochova P."/>
            <person name="Sedlacek I."/>
            <person name="Kralova S."/>
            <person name="Maslanova I."/>
            <person name="Busse H.-J."/>
            <person name="Stankova E."/>
            <person name="Vrbovska V."/>
            <person name="Kovarovic V."/>
            <person name="Bartak M."/>
            <person name="Svec P."/>
            <person name="Pantucek R."/>
        </authorList>
    </citation>
    <scope>NUCLEOTIDE SEQUENCE [LARGE SCALE GENOMIC DNA]</scope>
    <source>
        <strain evidence="2 3">CCM 8695</strain>
    </source>
</reference>
<dbReference type="RefSeq" id="WP_167094311.1">
    <property type="nucleotide sequence ID" value="NZ_WHJG01000078.1"/>
</dbReference>
<dbReference type="InterPro" id="IPR019060">
    <property type="entry name" value="DUF2382"/>
</dbReference>
<sequence>MASDCPDAPGAPDGDTLSVALHREEVRVGTRVVDTGRGLRLHKTVSEHPHHVDETLLYDELDVRHVIVDRIVPLSQAPSARQEGDTLIVPVVEEVLVTERRLRIKEEVHITRIQRSRTQSGTVMLRAEDVVVERFDEGPHKEASSTTRR</sequence>
<feature type="domain" description="DUF2382" evidence="1">
    <location>
        <begin position="21"/>
        <end position="132"/>
    </location>
</feature>
<dbReference type="Proteomes" id="UP000621455">
    <property type="component" value="Unassembled WGS sequence"/>
</dbReference>
<dbReference type="Pfam" id="PF09557">
    <property type="entry name" value="DUF2382"/>
    <property type="match status" value="1"/>
</dbReference>
<evidence type="ECO:0000259" key="1">
    <source>
        <dbReference type="Pfam" id="PF09557"/>
    </source>
</evidence>
<proteinExistence type="predicted"/>
<evidence type="ECO:0000313" key="3">
    <source>
        <dbReference type="Proteomes" id="UP000621455"/>
    </source>
</evidence>
<gene>
    <name evidence="2" type="ORF">F2P44_33010</name>
</gene>
<accession>A0ABX0NKA7</accession>
<comment type="caution">
    <text evidence="2">The sequence shown here is derived from an EMBL/GenBank/DDBJ whole genome shotgun (WGS) entry which is preliminary data.</text>
</comment>
<evidence type="ECO:0000313" key="2">
    <source>
        <dbReference type="EMBL" id="NHZ84048.1"/>
    </source>
</evidence>
<dbReference type="EMBL" id="WHJG01000078">
    <property type="protein sequence ID" value="NHZ84048.1"/>
    <property type="molecule type" value="Genomic_DNA"/>
</dbReference>
<keyword evidence="3" id="KW-1185">Reference proteome</keyword>
<organism evidence="2 3">
    <name type="scientific">Massilia frigida</name>
    <dbReference type="NCBI Taxonomy" id="2609281"/>
    <lineage>
        <taxon>Bacteria</taxon>
        <taxon>Pseudomonadati</taxon>
        <taxon>Pseudomonadota</taxon>
        <taxon>Betaproteobacteria</taxon>
        <taxon>Burkholderiales</taxon>
        <taxon>Oxalobacteraceae</taxon>
        <taxon>Telluria group</taxon>
        <taxon>Massilia</taxon>
    </lineage>
</organism>